<evidence type="ECO:0008006" key="3">
    <source>
        <dbReference type="Google" id="ProtNLM"/>
    </source>
</evidence>
<name>A0A143YFH9_9LACT</name>
<dbReference type="STRING" id="140314.SAMN04488076_12419"/>
<accession>A0A143YFH9</accession>
<organism evidence="1 2">
    <name type="scientific">Trichococcus palustris</name>
    <dbReference type="NCBI Taxonomy" id="140314"/>
    <lineage>
        <taxon>Bacteria</taxon>
        <taxon>Bacillati</taxon>
        <taxon>Bacillota</taxon>
        <taxon>Bacilli</taxon>
        <taxon>Lactobacillales</taxon>
        <taxon>Carnobacteriaceae</taxon>
        <taxon>Trichococcus</taxon>
    </lineage>
</organism>
<gene>
    <name evidence="1" type="ORF">Tpal_1147</name>
</gene>
<keyword evidence="2" id="KW-1185">Reference proteome</keyword>
<evidence type="ECO:0000313" key="2">
    <source>
        <dbReference type="Proteomes" id="UP000242754"/>
    </source>
</evidence>
<proteinExistence type="predicted"/>
<dbReference type="InterPro" id="IPR036866">
    <property type="entry name" value="RibonucZ/Hydroxyglut_hydro"/>
</dbReference>
<evidence type="ECO:0000313" key="1">
    <source>
        <dbReference type="EMBL" id="CZQ89537.1"/>
    </source>
</evidence>
<sequence>MPLLIDMPIEPEQVPQLDAVLITHYGNDHYSAPTCKALAGCLHRIPRFGGNGPHFVRWNYACPKVLLEDGIQRFTEGVELYKKEYPG</sequence>
<reference evidence="1 2" key="1">
    <citation type="submission" date="2016-02" db="EMBL/GenBank/DDBJ databases">
        <authorList>
            <person name="Wen L."/>
            <person name="He K."/>
            <person name="Yang H."/>
        </authorList>
    </citation>
    <scope>NUCLEOTIDE SEQUENCE [LARGE SCALE GENOMIC DNA]</scope>
    <source>
        <strain evidence="1">Trichococcus palustris</strain>
    </source>
</reference>
<dbReference type="Gene3D" id="3.60.15.10">
    <property type="entry name" value="Ribonuclease Z/Hydroxyacylglutathione hydrolase-like"/>
    <property type="match status" value="1"/>
</dbReference>
<dbReference type="Proteomes" id="UP000242754">
    <property type="component" value="Unassembled WGS sequence"/>
</dbReference>
<dbReference type="AlphaFoldDB" id="A0A143YFH9"/>
<dbReference type="RefSeq" id="WP_087032427.1">
    <property type="nucleotide sequence ID" value="NZ_FJNE01000003.1"/>
</dbReference>
<protein>
    <recommendedName>
        <fullName evidence="3">Metallo-beta-lactamase domain-containing protein</fullName>
    </recommendedName>
</protein>
<dbReference type="EMBL" id="FJNE01000003">
    <property type="protein sequence ID" value="CZQ89537.1"/>
    <property type="molecule type" value="Genomic_DNA"/>
</dbReference>